<dbReference type="GO" id="GO:0016810">
    <property type="term" value="F:hydrolase activity, acting on carbon-nitrogen (but not peptide) bonds"/>
    <property type="evidence" value="ECO:0007669"/>
    <property type="project" value="InterPro"/>
</dbReference>
<evidence type="ECO:0000313" key="3">
    <source>
        <dbReference type="EMBL" id="OHU87078.1"/>
    </source>
</evidence>
<dbReference type="STRING" id="1859457.BET10_00220"/>
<feature type="chain" id="PRO_5010262075" description="Amidohydrolase-related domain-containing protein" evidence="1">
    <location>
        <begin position="25"/>
        <end position="457"/>
    </location>
</feature>
<gene>
    <name evidence="3" type="ORF">BET10_00220</name>
</gene>
<dbReference type="PANTHER" id="PTHR43135">
    <property type="entry name" value="ALPHA-D-RIBOSE 1-METHYLPHOSPHONATE 5-TRIPHOSPHATE DIPHOSPHATASE"/>
    <property type="match status" value="1"/>
</dbReference>
<dbReference type="InterPro" id="IPR006680">
    <property type="entry name" value="Amidohydro-rel"/>
</dbReference>
<dbReference type="Gene3D" id="2.30.40.10">
    <property type="entry name" value="Urease, subunit C, domain 1"/>
    <property type="match status" value="1"/>
</dbReference>
<evidence type="ECO:0000313" key="4">
    <source>
        <dbReference type="Proteomes" id="UP000179786"/>
    </source>
</evidence>
<dbReference type="EMBL" id="MKJU01000035">
    <property type="protein sequence ID" value="OHU87078.1"/>
    <property type="molecule type" value="Genomic_DNA"/>
</dbReference>
<comment type="caution">
    <text evidence="3">The sequence shown here is derived from an EMBL/GenBank/DDBJ whole genome shotgun (WGS) entry which is preliminary data.</text>
</comment>
<dbReference type="Pfam" id="PF01979">
    <property type="entry name" value="Amidohydro_1"/>
    <property type="match status" value="1"/>
</dbReference>
<reference evidence="3 4" key="1">
    <citation type="submission" date="2016-09" db="EMBL/GenBank/DDBJ databases">
        <title>Pseudoalteromonas amylolytica sp. nov., isolated from the surface seawater.</title>
        <authorList>
            <person name="Wu Y.-H."/>
            <person name="Cheng H."/>
            <person name="Jin X.-B."/>
            <person name="Wang C.-S."/>
            <person name="Xu X.-W."/>
        </authorList>
    </citation>
    <scope>NUCLEOTIDE SEQUENCE [LARGE SCALE GENOMIC DNA]</scope>
    <source>
        <strain evidence="3 4">JW1</strain>
    </source>
</reference>
<name>A0A1S1MPY3_9GAMM</name>
<dbReference type="InterPro" id="IPR011059">
    <property type="entry name" value="Metal-dep_hydrolase_composite"/>
</dbReference>
<keyword evidence="1" id="KW-0732">Signal</keyword>
<dbReference type="SUPFAM" id="SSF51338">
    <property type="entry name" value="Composite domain of metallo-dependent hydrolases"/>
    <property type="match status" value="1"/>
</dbReference>
<dbReference type="RefSeq" id="WP_070987520.1">
    <property type="nucleotide sequence ID" value="NZ_MKJU01000035.1"/>
</dbReference>
<feature type="domain" description="Amidohydrolase-related" evidence="2">
    <location>
        <begin position="85"/>
        <end position="421"/>
    </location>
</feature>
<dbReference type="InterPro" id="IPR051781">
    <property type="entry name" value="Metallo-dep_Hydrolase"/>
</dbReference>
<dbReference type="AlphaFoldDB" id="A0A1S1MPY3"/>
<accession>A0A1S1MPY3</accession>
<dbReference type="Gene3D" id="3.30.110.90">
    <property type="entry name" value="Amidohydrolase"/>
    <property type="match status" value="1"/>
</dbReference>
<sequence>MLLFRFFKLSAFIFISLAILSACHSQVSLPPAQAFILKNVNIVSPVEERIIKNQTILVKNGIISSINSSLHESPGINIIDAQGGYVTPGLIDMHVHFYDPSALVTNLSHGVTHVRIMNGIAQHLAWRDQLAQNERVGSTLSVSSPILSGFENSALHQYVATTQQAEQAVIKAKNAGFDLIKAYGNLSPKAQKSLIQTASVHNIPVAKHGPHPSADIQWSSLSELQSLEHVEDILQGPLKHTFDQQKLKHTLKEIKKLNVPVTPTLNIFWQLTRISEDKHAFLDTLPEHYISPVVAAAERHGQVARWLNTSQKHASYNRDTYNTLLFITEQMHQLGIELLIGSDAGVLLSPHGLATHNEMAQLKRARLSNFAVLKAATYSPARALKLDKQIGQIKVGYKADFIFTRTNPIEDLAALKTPVAVSKHGRWLTQQQLTQLRAQAIENRSTLLELWRLVSNY</sequence>
<organism evidence="3 4">
    <name type="scientific">Pseudoalteromonas amylolytica</name>
    <dbReference type="NCBI Taxonomy" id="1859457"/>
    <lineage>
        <taxon>Bacteria</taxon>
        <taxon>Pseudomonadati</taxon>
        <taxon>Pseudomonadota</taxon>
        <taxon>Gammaproteobacteria</taxon>
        <taxon>Alteromonadales</taxon>
        <taxon>Pseudoalteromonadaceae</taxon>
        <taxon>Pseudoalteromonas</taxon>
    </lineage>
</organism>
<keyword evidence="4" id="KW-1185">Reference proteome</keyword>
<dbReference type="SUPFAM" id="SSF51556">
    <property type="entry name" value="Metallo-dependent hydrolases"/>
    <property type="match status" value="1"/>
</dbReference>
<dbReference type="Gene3D" id="3.40.50.10910">
    <property type="entry name" value="Amidohydrolase"/>
    <property type="match status" value="1"/>
</dbReference>
<feature type="signal peptide" evidence="1">
    <location>
        <begin position="1"/>
        <end position="24"/>
    </location>
</feature>
<dbReference type="Gene3D" id="1.20.58.520">
    <property type="entry name" value="Amidohydrolase"/>
    <property type="match status" value="1"/>
</dbReference>
<dbReference type="Proteomes" id="UP000179786">
    <property type="component" value="Unassembled WGS sequence"/>
</dbReference>
<evidence type="ECO:0000259" key="2">
    <source>
        <dbReference type="Pfam" id="PF01979"/>
    </source>
</evidence>
<dbReference type="OrthoDB" id="9782972at2"/>
<evidence type="ECO:0000256" key="1">
    <source>
        <dbReference type="SAM" id="SignalP"/>
    </source>
</evidence>
<proteinExistence type="predicted"/>
<dbReference type="PANTHER" id="PTHR43135:SF3">
    <property type="entry name" value="ALPHA-D-RIBOSE 1-METHYLPHOSPHONATE 5-TRIPHOSPHATE DIPHOSPHATASE"/>
    <property type="match status" value="1"/>
</dbReference>
<dbReference type="InterPro" id="IPR032466">
    <property type="entry name" value="Metal_Hydrolase"/>
</dbReference>
<dbReference type="PROSITE" id="PS51257">
    <property type="entry name" value="PROKAR_LIPOPROTEIN"/>
    <property type="match status" value="1"/>
</dbReference>
<protein>
    <recommendedName>
        <fullName evidence="2">Amidohydrolase-related domain-containing protein</fullName>
    </recommendedName>
</protein>